<feature type="transmembrane region" description="Helical" evidence="8">
    <location>
        <begin position="303"/>
        <end position="323"/>
    </location>
</feature>
<dbReference type="SUPFAM" id="SSF103473">
    <property type="entry name" value="MFS general substrate transporter"/>
    <property type="match status" value="1"/>
</dbReference>
<feature type="transmembrane region" description="Helical" evidence="8">
    <location>
        <begin position="141"/>
        <end position="160"/>
    </location>
</feature>
<dbReference type="AlphaFoldDB" id="A0A2N3KT51"/>
<comment type="similarity">
    <text evidence="2">Belongs to the major facilitator superfamily. EmrB family.</text>
</comment>
<dbReference type="InterPro" id="IPR011701">
    <property type="entry name" value="MFS"/>
</dbReference>
<evidence type="ECO:0000256" key="1">
    <source>
        <dbReference type="ARBA" id="ARBA00004651"/>
    </source>
</evidence>
<dbReference type="OrthoDB" id="9812221at2"/>
<dbReference type="PANTHER" id="PTHR42718">
    <property type="entry name" value="MAJOR FACILITATOR SUPERFAMILY MULTIDRUG TRANSPORTER MFSC"/>
    <property type="match status" value="1"/>
</dbReference>
<dbReference type="Pfam" id="PF07690">
    <property type="entry name" value="MFS_1"/>
    <property type="match status" value="1"/>
</dbReference>
<comment type="caution">
    <text evidence="10">The sequence shown here is derived from an EMBL/GenBank/DDBJ whole genome shotgun (WGS) entry which is preliminary data.</text>
</comment>
<gene>
    <name evidence="10" type="ORF">COO20_12015</name>
</gene>
<feature type="transmembrane region" description="Helical" evidence="8">
    <location>
        <begin position="12"/>
        <end position="32"/>
    </location>
</feature>
<comment type="subcellular location">
    <subcellularLocation>
        <location evidence="1">Cell membrane</location>
        <topology evidence="1">Multi-pass membrane protein</topology>
    </subcellularLocation>
</comment>
<dbReference type="InterPro" id="IPR036259">
    <property type="entry name" value="MFS_trans_sf"/>
</dbReference>
<reference evidence="10 11" key="1">
    <citation type="submission" date="2017-09" db="EMBL/GenBank/DDBJ databases">
        <title>Biodiversity and function of Thalassospira species in the particle-attached aromatic-hydrocarbon-degrading consortia from the surface seawater of the South China Sea.</title>
        <authorList>
            <person name="Dong C."/>
            <person name="Liu R."/>
            <person name="Shao Z."/>
        </authorList>
    </citation>
    <scope>NUCLEOTIDE SEQUENCE [LARGE SCALE GENOMIC DNA]</scope>
    <source>
        <strain evidence="10 11">CSC1P2</strain>
    </source>
</reference>
<feature type="transmembrane region" description="Helical" evidence="8">
    <location>
        <begin position="199"/>
        <end position="220"/>
    </location>
</feature>
<dbReference type="PROSITE" id="PS50850">
    <property type="entry name" value="MFS"/>
    <property type="match status" value="1"/>
</dbReference>
<dbReference type="InterPro" id="IPR004638">
    <property type="entry name" value="EmrB-like"/>
</dbReference>
<dbReference type="GO" id="GO:0022857">
    <property type="term" value="F:transmembrane transporter activity"/>
    <property type="evidence" value="ECO:0007669"/>
    <property type="project" value="InterPro"/>
</dbReference>
<feature type="transmembrane region" description="Helical" evidence="8">
    <location>
        <begin position="166"/>
        <end position="187"/>
    </location>
</feature>
<evidence type="ECO:0000256" key="3">
    <source>
        <dbReference type="ARBA" id="ARBA00022448"/>
    </source>
</evidence>
<dbReference type="NCBIfam" id="TIGR00711">
    <property type="entry name" value="efflux_EmrB"/>
    <property type="match status" value="1"/>
</dbReference>
<evidence type="ECO:0000256" key="6">
    <source>
        <dbReference type="ARBA" id="ARBA00022989"/>
    </source>
</evidence>
<dbReference type="Gene3D" id="1.20.1250.20">
    <property type="entry name" value="MFS general substrate transporter like domains"/>
    <property type="match status" value="1"/>
</dbReference>
<evidence type="ECO:0000256" key="2">
    <source>
        <dbReference type="ARBA" id="ARBA00008537"/>
    </source>
</evidence>
<evidence type="ECO:0000256" key="8">
    <source>
        <dbReference type="SAM" id="Phobius"/>
    </source>
</evidence>
<protein>
    <submittedName>
        <fullName evidence="10">MFS transporter</fullName>
    </submittedName>
</protein>
<sequence>MLQSKSPTIPPYVVMVTVLLGTLTVSLNNSALNPAIPEFMTIFGTGPLLASWIVAGFMMAMGLTMPLTGYLSARYGKRRIYLIGLALFICGSLAGALAGDIYGVLAARVLQGVAGGLIIPLSLPLIFAAYGKEKRGRITGIWGTAVMLAPAIGPFIGGVVLELSSWPVLFVMNIPVGLAAFGIAATALPKTGDGLQNNLPFDGTGFVLATLAIGTTMLWLNLAPQGILPDVMLWLLPVIAALSLGAFILVEMRGQNPLLSPALFTHSTYRTSIIIVTVQSVGMFVTVVLVPLLMHTILGLNAIWTGSALVCTAIFASISVNLGGRWLDWQGPRPTILSGLIITCFATLALGFCDGQTSLPALFGLMALRGVGLGLSYIPATTAGLNGIPENLLTQATAMNNISRRVVSSAGIVAASAYLEWHRQGTPANPAQTLEAISQVFWVTGGMIACLLPVASRLPSKAFRQIATGGAA</sequence>
<evidence type="ECO:0000256" key="4">
    <source>
        <dbReference type="ARBA" id="ARBA00022475"/>
    </source>
</evidence>
<dbReference type="InterPro" id="IPR020846">
    <property type="entry name" value="MFS_dom"/>
</dbReference>
<keyword evidence="3" id="KW-0813">Transport</keyword>
<evidence type="ECO:0000256" key="7">
    <source>
        <dbReference type="ARBA" id="ARBA00023136"/>
    </source>
</evidence>
<dbReference type="GO" id="GO:0005886">
    <property type="term" value="C:plasma membrane"/>
    <property type="evidence" value="ECO:0007669"/>
    <property type="project" value="UniProtKB-SubCell"/>
</dbReference>
<keyword evidence="6 8" id="KW-1133">Transmembrane helix</keyword>
<dbReference type="PANTHER" id="PTHR42718:SF9">
    <property type="entry name" value="MAJOR FACILITATOR SUPERFAMILY MULTIDRUG TRANSPORTER MFSC"/>
    <property type="match status" value="1"/>
</dbReference>
<keyword evidence="5 8" id="KW-0812">Transmembrane</keyword>
<keyword evidence="7 8" id="KW-0472">Membrane</keyword>
<evidence type="ECO:0000313" key="10">
    <source>
        <dbReference type="EMBL" id="PKR53744.1"/>
    </source>
</evidence>
<name>A0A2N3KT51_9PROT</name>
<accession>A0A2N3KT51</accession>
<keyword evidence="4" id="KW-1003">Cell membrane</keyword>
<feature type="transmembrane region" description="Helical" evidence="8">
    <location>
        <begin position="80"/>
        <end position="103"/>
    </location>
</feature>
<feature type="domain" description="Major facilitator superfamily (MFS) profile" evidence="9">
    <location>
        <begin position="14"/>
        <end position="463"/>
    </location>
</feature>
<feature type="transmembrane region" description="Helical" evidence="8">
    <location>
        <begin position="273"/>
        <end position="297"/>
    </location>
</feature>
<proteinExistence type="inferred from homology"/>
<dbReference type="RefSeq" id="WP_101266815.1">
    <property type="nucleotide sequence ID" value="NZ_NWTK01000007.1"/>
</dbReference>
<feature type="transmembrane region" description="Helical" evidence="8">
    <location>
        <begin position="109"/>
        <end position="129"/>
    </location>
</feature>
<organism evidence="10 11">
    <name type="scientific">Thalassospira marina</name>
    <dbReference type="NCBI Taxonomy" id="2048283"/>
    <lineage>
        <taxon>Bacteria</taxon>
        <taxon>Pseudomonadati</taxon>
        <taxon>Pseudomonadota</taxon>
        <taxon>Alphaproteobacteria</taxon>
        <taxon>Rhodospirillales</taxon>
        <taxon>Thalassospiraceae</taxon>
        <taxon>Thalassospira</taxon>
    </lineage>
</organism>
<feature type="transmembrane region" description="Helical" evidence="8">
    <location>
        <begin position="232"/>
        <end position="252"/>
    </location>
</feature>
<feature type="transmembrane region" description="Helical" evidence="8">
    <location>
        <begin position="335"/>
        <end position="352"/>
    </location>
</feature>
<evidence type="ECO:0000259" key="9">
    <source>
        <dbReference type="PROSITE" id="PS50850"/>
    </source>
</evidence>
<evidence type="ECO:0000313" key="11">
    <source>
        <dbReference type="Proteomes" id="UP000233597"/>
    </source>
</evidence>
<feature type="transmembrane region" description="Helical" evidence="8">
    <location>
        <begin position="52"/>
        <end position="73"/>
    </location>
</feature>
<dbReference type="Gene3D" id="1.20.1720.10">
    <property type="entry name" value="Multidrug resistance protein D"/>
    <property type="match status" value="1"/>
</dbReference>
<dbReference type="Proteomes" id="UP000233597">
    <property type="component" value="Unassembled WGS sequence"/>
</dbReference>
<dbReference type="EMBL" id="NWTK01000007">
    <property type="protein sequence ID" value="PKR53744.1"/>
    <property type="molecule type" value="Genomic_DNA"/>
</dbReference>
<evidence type="ECO:0000256" key="5">
    <source>
        <dbReference type="ARBA" id="ARBA00022692"/>
    </source>
</evidence>
<feature type="transmembrane region" description="Helical" evidence="8">
    <location>
        <begin position="436"/>
        <end position="455"/>
    </location>
</feature>